<gene>
    <name evidence="1" type="ORF">rCG_24040</name>
</gene>
<reference evidence="2" key="1">
    <citation type="submission" date="2005-09" db="EMBL/GenBank/DDBJ databases">
        <authorList>
            <person name="Mural R.J."/>
            <person name="Li P.W."/>
            <person name="Adams M.D."/>
            <person name="Amanatides P.G."/>
            <person name="Baden-Tillson H."/>
            <person name="Barnstead M."/>
            <person name="Chin S.H."/>
            <person name="Dew I."/>
            <person name="Evans C.A."/>
            <person name="Ferriera S."/>
            <person name="Flanigan M."/>
            <person name="Fosler C."/>
            <person name="Glodek A."/>
            <person name="Gu Z."/>
            <person name="Holt R.A."/>
            <person name="Jennings D."/>
            <person name="Kraft C.L."/>
            <person name="Lu F."/>
            <person name="Nguyen T."/>
            <person name="Nusskern D.R."/>
            <person name="Pfannkoch C.M."/>
            <person name="Sitter C."/>
            <person name="Sutton G.G."/>
            <person name="Venter J.C."/>
            <person name="Wang Z."/>
            <person name="Woodage T."/>
            <person name="Zheng X.H."/>
            <person name="Zhong F."/>
        </authorList>
    </citation>
    <scope>NUCLEOTIDE SEQUENCE [LARGE SCALE GENOMIC DNA]</scope>
    <source>
        <strain>BN</strain>
        <strain evidence="2">Sprague-Dawley</strain>
    </source>
</reference>
<proteinExistence type="predicted"/>
<accession>A6JWD8</accession>
<dbReference type="Proteomes" id="UP000234681">
    <property type="component" value="Chromosome 9"/>
</dbReference>
<organism evidence="1 2">
    <name type="scientific">Rattus norvegicus</name>
    <name type="common">Rat</name>
    <dbReference type="NCBI Taxonomy" id="10116"/>
    <lineage>
        <taxon>Eukaryota</taxon>
        <taxon>Metazoa</taxon>
        <taxon>Chordata</taxon>
        <taxon>Craniata</taxon>
        <taxon>Vertebrata</taxon>
        <taxon>Euteleostomi</taxon>
        <taxon>Mammalia</taxon>
        <taxon>Eutheria</taxon>
        <taxon>Euarchontoglires</taxon>
        <taxon>Glires</taxon>
        <taxon>Rodentia</taxon>
        <taxon>Myomorpha</taxon>
        <taxon>Muroidea</taxon>
        <taxon>Muridae</taxon>
        <taxon>Murinae</taxon>
        <taxon>Rattus</taxon>
    </lineage>
</organism>
<evidence type="ECO:0000313" key="1">
    <source>
        <dbReference type="EMBL" id="EDL75546.1"/>
    </source>
</evidence>
<protein>
    <submittedName>
        <fullName evidence="1">RCG24040</fullName>
    </submittedName>
</protein>
<dbReference type="EMBL" id="CH474004">
    <property type="protein sequence ID" value="EDL75546.1"/>
    <property type="molecule type" value="Genomic_DNA"/>
</dbReference>
<evidence type="ECO:0000313" key="2">
    <source>
        <dbReference type="Proteomes" id="UP000234681"/>
    </source>
</evidence>
<dbReference type="AlphaFoldDB" id="A6JWD8"/>
<sequence>MLNKQRRRPAFHSAMEEREVVLVNKCVMDQIPRMNCPHH</sequence>
<name>A6JWD8_RAT</name>